<reference evidence="1" key="1">
    <citation type="submission" date="2008-04" db="EMBL/GenBank/DDBJ databases">
        <title>Complete sequence of chromosome of Methylobacterium populi BJ001.</title>
        <authorList>
            <consortium name="US DOE Joint Genome Institute"/>
            <person name="Copeland A."/>
            <person name="Lucas S."/>
            <person name="Lapidus A."/>
            <person name="Glavina del Rio T."/>
            <person name="Dalin E."/>
            <person name="Tice H."/>
            <person name="Bruce D."/>
            <person name="Goodwin L."/>
            <person name="Pitluck S."/>
            <person name="Chertkov O."/>
            <person name="Brettin T."/>
            <person name="Detter J.C."/>
            <person name="Han C."/>
            <person name="Kuske C.R."/>
            <person name="Schmutz J."/>
            <person name="Larimer F."/>
            <person name="Land M."/>
            <person name="Hauser L."/>
            <person name="Kyrpides N."/>
            <person name="Mikhailova N."/>
            <person name="Marx C."/>
            <person name="Richardson P."/>
        </authorList>
    </citation>
    <scope>NUCLEOTIDE SEQUENCE [LARGE SCALE GENOMIC DNA]</scope>
    <source>
        <strain evidence="1">BJ001</strain>
    </source>
</reference>
<evidence type="ECO:0000313" key="2">
    <source>
        <dbReference type="Proteomes" id="UP000007136"/>
    </source>
</evidence>
<gene>
    <name evidence="1" type="ordered locus">Mpop_3835</name>
</gene>
<dbReference type="EMBL" id="CP001029">
    <property type="protein sequence ID" value="ACB81965.1"/>
    <property type="molecule type" value="Genomic_DNA"/>
</dbReference>
<dbReference type="STRING" id="441620.Mpop_3835"/>
<proteinExistence type="predicted"/>
<dbReference type="eggNOG" id="ENOG503111H">
    <property type="taxonomic scope" value="Bacteria"/>
</dbReference>
<dbReference type="Proteomes" id="UP000007136">
    <property type="component" value="Chromosome"/>
</dbReference>
<dbReference type="AlphaFoldDB" id="B1Z9K1"/>
<dbReference type="KEGG" id="mpo:Mpop_3835"/>
<name>B1Z9K1_METPB</name>
<dbReference type="HOGENOM" id="CLU_1353340_0_0_5"/>
<accession>B1Z9K1</accession>
<protein>
    <submittedName>
        <fullName evidence="1">Uncharacterized protein</fullName>
    </submittedName>
</protein>
<organism evidence="1 2">
    <name type="scientific">Methylorubrum populi (strain ATCC BAA-705 / NCIMB 13946 / BJ001)</name>
    <name type="common">Methylobacterium populi</name>
    <dbReference type="NCBI Taxonomy" id="441620"/>
    <lineage>
        <taxon>Bacteria</taxon>
        <taxon>Pseudomonadati</taxon>
        <taxon>Pseudomonadota</taxon>
        <taxon>Alphaproteobacteria</taxon>
        <taxon>Hyphomicrobiales</taxon>
        <taxon>Methylobacteriaceae</taxon>
        <taxon>Methylorubrum</taxon>
    </lineage>
</organism>
<evidence type="ECO:0000313" key="1">
    <source>
        <dbReference type="EMBL" id="ACB81965.1"/>
    </source>
</evidence>
<sequence>MLASVHGATRLGLDQELCLLLARAGLGEDAVAAVRLRGAGRDYGVILPTRRTWRHSQLRSLVHAVGVRAIAGGHRVLIVPPDDVQREPRLANAHHIFQRKLVPSCGDLDLVARHIEVLGGEASLATCEAALASPLAEERIFGLVFAGHLEIDLSIVLTDRSVVRLRQPGWTFDWAALGWRLLRSDGDDPVASSEAAAASRRR</sequence>